<gene>
    <name evidence="4" type="ORF">ADH66_10575</name>
    <name evidence="5" type="ORF">I5Q82_00880</name>
</gene>
<keyword evidence="6" id="KW-1185">Reference proteome</keyword>
<feature type="domain" description="SLH" evidence="3">
    <location>
        <begin position="155"/>
        <end position="218"/>
    </location>
</feature>
<evidence type="ECO:0000313" key="6">
    <source>
        <dbReference type="Proteomes" id="UP000196710"/>
    </source>
</evidence>
<keyword evidence="1" id="KW-0677">Repeat</keyword>
<keyword evidence="2" id="KW-0732">Signal</keyword>
<evidence type="ECO:0000313" key="4">
    <source>
        <dbReference type="EMBL" id="ASB41056.1"/>
    </source>
</evidence>
<protein>
    <submittedName>
        <fullName evidence="5">S-layer homology domain-containing protein</fullName>
    </submittedName>
</protein>
<feature type="chain" id="PRO_5044568676" evidence="2">
    <location>
        <begin position="28"/>
        <end position="459"/>
    </location>
</feature>
<reference evidence="5 7" key="3">
    <citation type="submission" date="2020-11" db="EMBL/GenBank/DDBJ databases">
        <title>Closed and high quality bacterial genomes of the OMM12 community.</title>
        <authorList>
            <person name="Marbouty M."/>
            <person name="Lamy-Besnier Q."/>
            <person name="Debarbieux L."/>
            <person name="Koszul R."/>
        </authorList>
    </citation>
    <scope>NUCLEOTIDE SEQUENCE [LARGE SCALE GENOMIC DNA]</scope>
    <source>
        <strain evidence="5 7">KB18</strain>
    </source>
</reference>
<dbReference type="PANTHER" id="PTHR43308:SF5">
    <property type="entry name" value="S-LAYER PROTEIN _ PEPTIDOGLYCAN ENDO-BETA-N-ACETYLGLUCOSAMINIDASE"/>
    <property type="match status" value="1"/>
</dbReference>
<dbReference type="Proteomes" id="UP000596035">
    <property type="component" value="Chromosome"/>
</dbReference>
<proteinExistence type="predicted"/>
<evidence type="ECO:0000256" key="2">
    <source>
        <dbReference type="SAM" id="SignalP"/>
    </source>
</evidence>
<accession>A0A1Z2XRK0</accession>
<reference evidence="4" key="1">
    <citation type="journal article" date="2017" name="Genome Announc.">
        <title>High-Quality Whole-Genome Sequences of the Oligo-Mouse-Microbiota Bacterial Community.</title>
        <authorList>
            <person name="Garzetti D."/>
            <person name="Brugiroux S."/>
            <person name="Bunk B."/>
            <person name="Pukall R."/>
            <person name="McCoy K.D."/>
            <person name="Macpherson A.J."/>
            <person name="Stecher B."/>
        </authorList>
    </citation>
    <scope>NUCLEOTIDE SEQUENCE</scope>
    <source>
        <strain evidence="4">KB18</strain>
    </source>
</reference>
<reference evidence="6" key="2">
    <citation type="submission" date="2017-05" db="EMBL/GenBank/DDBJ databases">
        <title>Improved OligoMM genomes.</title>
        <authorList>
            <person name="Garzetti D."/>
        </authorList>
    </citation>
    <scope>NUCLEOTIDE SEQUENCE [LARGE SCALE GENOMIC DNA]</scope>
    <source>
        <strain evidence="6">KB18</strain>
    </source>
</reference>
<dbReference type="PANTHER" id="PTHR43308">
    <property type="entry name" value="OUTER MEMBRANE PROTEIN ALPHA-RELATED"/>
    <property type="match status" value="1"/>
</dbReference>
<feature type="signal peptide" evidence="2">
    <location>
        <begin position="1"/>
        <end position="27"/>
    </location>
</feature>
<dbReference type="Pfam" id="PF00395">
    <property type="entry name" value="SLH"/>
    <property type="match status" value="3"/>
</dbReference>
<dbReference type="KEGG" id="amur:ADH66_10575"/>
<evidence type="ECO:0000256" key="1">
    <source>
        <dbReference type="ARBA" id="ARBA00022737"/>
    </source>
</evidence>
<dbReference type="RefSeq" id="WP_066541058.1">
    <property type="nucleotide sequence ID" value="NZ_CP021422.1"/>
</dbReference>
<dbReference type="AlphaFoldDB" id="A0A1Z2XRK0"/>
<name>A0A1Z2XRK0_9FIRM</name>
<dbReference type="EMBL" id="CP065321">
    <property type="protein sequence ID" value="QQR30334.1"/>
    <property type="molecule type" value="Genomic_DNA"/>
</dbReference>
<evidence type="ECO:0000313" key="7">
    <source>
        <dbReference type="Proteomes" id="UP000596035"/>
    </source>
</evidence>
<feature type="domain" description="SLH" evidence="3">
    <location>
        <begin position="93"/>
        <end position="152"/>
    </location>
</feature>
<dbReference type="PROSITE" id="PS51272">
    <property type="entry name" value="SLH"/>
    <property type="match status" value="3"/>
</dbReference>
<dbReference type="InterPro" id="IPR051465">
    <property type="entry name" value="Cell_Envelope_Struct_Comp"/>
</dbReference>
<dbReference type="Proteomes" id="UP000196710">
    <property type="component" value="Chromosome"/>
</dbReference>
<evidence type="ECO:0000259" key="3">
    <source>
        <dbReference type="PROSITE" id="PS51272"/>
    </source>
</evidence>
<sequence length="459" mass="51795">MKKSTRLMAILLAIITILSVIPMSAFAAASSFTDVPQNAWYYEPVTYMAENGYMSGTGDNKFSPNQTTTRAMFVTVLGRIAGIDQNQYKGTCTFRDVKKDWAEPYIAWASQNNIVNGVGDNRFGPNNYVTREQAALILFNYLKRDYTLTIDSKFLDNAPDKVNVSSWAVEAMQWATSAALMRGDANGTLRPRYSATRAEIATIFKRFIEIKEDLDANKPDVPTTCDHEWKVTKTEKVTLLTETVREWAHADALDLVACNGCNMNIAQWMYDNADKYSSTKELSDAMGILGDETGCPCLHGGNHSTDNGLPLTFGTMSEKIYKADMPSEETCTKCNTVRPCVSTHIINSISDENIWERHTKEILISEAWDEELRLTGANEYGQPAGTLIDTIHHPRRVNNEIEYFENVETHERIYVEMTGCRHPEWRDDYSSGNLGPDFSYCTSCGARDINIYDWYNKDN</sequence>
<dbReference type="EMBL" id="CP021422">
    <property type="protein sequence ID" value="ASB41056.1"/>
    <property type="molecule type" value="Genomic_DNA"/>
</dbReference>
<evidence type="ECO:0000313" key="5">
    <source>
        <dbReference type="EMBL" id="QQR30334.1"/>
    </source>
</evidence>
<feature type="domain" description="SLH" evidence="3">
    <location>
        <begin position="28"/>
        <end position="91"/>
    </location>
</feature>
<organism evidence="5 7">
    <name type="scientific">Acutalibacter muris</name>
    <dbReference type="NCBI Taxonomy" id="1796620"/>
    <lineage>
        <taxon>Bacteria</taxon>
        <taxon>Bacillati</taxon>
        <taxon>Bacillota</taxon>
        <taxon>Clostridia</taxon>
        <taxon>Eubacteriales</taxon>
        <taxon>Acutalibacteraceae</taxon>
        <taxon>Acutalibacter</taxon>
    </lineage>
</organism>
<dbReference type="InterPro" id="IPR001119">
    <property type="entry name" value="SLH_dom"/>
</dbReference>